<evidence type="ECO:0000256" key="1">
    <source>
        <dbReference type="SAM" id="MobiDB-lite"/>
    </source>
</evidence>
<evidence type="ECO:0000259" key="3">
    <source>
        <dbReference type="Pfam" id="PF09851"/>
    </source>
</evidence>
<dbReference type="Proteomes" id="UP000663203">
    <property type="component" value="Chromosome"/>
</dbReference>
<evidence type="ECO:0000313" key="4">
    <source>
        <dbReference type="EMBL" id="QSW99562.1"/>
    </source>
</evidence>
<dbReference type="Pfam" id="PF09851">
    <property type="entry name" value="SHOCT"/>
    <property type="match status" value="1"/>
</dbReference>
<organism evidence="4 5">
    <name type="scientific">Haloterrigena alkaliphila</name>
    <dbReference type="NCBI Taxonomy" id="2816475"/>
    <lineage>
        <taxon>Archaea</taxon>
        <taxon>Methanobacteriati</taxon>
        <taxon>Methanobacteriota</taxon>
        <taxon>Stenosarchaea group</taxon>
        <taxon>Halobacteria</taxon>
        <taxon>Halobacteriales</taxon>
        <taxon>Natrialbaceae</taxon>
        <taxon>Haloterrigena</taxon>
    </lineage>
</organism>
<feature type="transmembrane region" description="Helical" evidence="2">
    <location>
        <begin position="36"/>
        <end position="55"/>
    </location>
</feature>
<evidence type="ECO:0000313" key="5">
    <source>
        <dbReference type="Proteomes" id="UP000663203"/>
    </source>
</evidence>
<feature type="compositionally biased region" description="Basic and acidic residues" evidence="1">
    <location>
        <begin position="141"/>
        <end position="153"/>
    </location>
</feature>
<feature type="domain" description="SHOCT" evidence="3">
    <location>
        <begin position="85"/>
        <end position="111"/>
    </location>
</feature>
<reference evidence="4 5" key="1">
    <citation type="submission" date="2021-03" db="EMBL/GenBank/DDBJ databases">
        <title>Haloterrigena longa sp. nov. and Haloterrigena limicola sp. nov., extremely halophilic archaea isolated from a salt lake.</title>
        <authorList>
            <person name="Henglin C."/>
        </authorList>
    </citation>
    <scope>NUCLEOTIDE SEQUENCE [LARGE SCALE GENOMIC DNA]</scope>
    <source>
        <strain evidence="4 5">KZCA68</strain>
    </source>
</reference>
<dbReference type="InterPro" id="IPR018649">
    <property type="entry name" value="SHOCT"/>
</dbReference>
<evidence type="ECO:0000256" key="2">
    <source>
        <dbReference type="SAM" id="Phobius"/>
    </source>
</evidence>
<feature type="region of interest" description="Disordered" evidence="1">
    <location>
        <begin position="68"/>
        <end position="89"/>
    </location>
</feature>
<name>A0A8A2VGV1_9EURY</name>
<gene>
    <name evidence="4" type="ORF">J0X25_00970</name>
</gene>
<dbReference type="EMBL" id="CP071462">
    <property type="protein sequence ID" value="QSW99562.1"/>
    <property type="molecule type" value="Genomic_DNA"/>
</dbReference>
<protein>
    <submittedName>
        <fullName evidence="4">SHOCT domain-containing protein</fullName>
    </submittedName>
</protein>
<proteinExistence type="predicted"/>
<accession>A0A8A2VGV1</accession>
<keyword evidence="2" id="KW-0472">Membrane</keyword>
<feature type="region of interest" description="Disordered" evidence="1">
    <location>
        <begin position="121"/>
        <end position="189"/>
    </location>
</feature>
<feature type="compositionally biased region" description="Basic and acidic residues" evidence="1">
    <location>
        <begin position="160"/>
        <end position="189"/>
    </location>
</feature>
<sequence length="189" mass="21043">MDDRIREFVADDAWLFVAVVTLGLTSIVGVAGLEALAGAVAVAGWFLLTPILLFWGEEVAVLLAGDGENESTAPSHQTEPDVDADPLEELKRRYAAGEIDDAEFERRLERLVAVDELPDDAFATGSADGTAGTDADPGTDSLERERKRDRTLEDDSENLEDNRDRNRSRDADQNREREADRNRERERER</sequence>
<keyword evidence="2" id="KW-1133">Transmembrane helix</keyword>
<keyword evidence="5" id="KW-1185">Reference proteome</keyword>
<dbReference type="GeneID" id="90167750"/>
<keyword evidence="2" id="KW-0812">Transmembrane</keyword>
<feature type="transmembrane region" description="Helical" evidence="2">
    <location>
        <begin position="12"/>
        <end position="30"/>
    </location>
</feature>
<dbReference type="AlphaFoldDB" id="A0A8A2VGV1"/>
<dbReference type="RefSeq" id="WP_207289168.1">
    <property type="nucleotide sequence ID" value="NZ_CP071462.1"/>
</dbReference>